<dbReference type="Proteomes" id="UP001595607">
    <property type="component" value="Unassembled WGS sequence"/>
</dbReference>
<protein>
    <recommendedName>
        <fullName evidence="4">Leucyl/phenylalanyl-tRNA--protein transferase</fullName>
        <ecNumber evidence="4">2.3.2.6</ecNumber>
    </recommendedName>
    <alternativeName>
        <fullName evidence="4">L/F-transferase</fullName>
    </alternativeName>
    <alternativeName>
        <fullName evidence="4">Leucyltransferase</fullName>
    </alternativeName>
    <alternativeName>
        <fullName evidence="4">Phenyalanyltransferase</fullName>
    </alternativeName>
</protein>
<keyword evidence="6" id="KW-1185">Reference proteome</keyword>
<evidence type="ECO:0000313" key="5">
    <source>
        <dbReference type="EMBL" id="MFC3301359.1"/>
    </source>
</evidence>
<evidence type="ECO:0000313" key="6">
    <source>
        <dbReference type="Proteomes" id="UP001595607"/>
    </source>
</evidence>
<dbReference type="RefSeq" id="WP_189572221.1">
    <property type="nucleotide sequence ID" value="NZ_JBHRVA010000002.1"/>
</dbReference>
<evidence type="ECO:0000256" key="2">
    <source>
        <dbReference type="ARBA" id="ARBA00022679"/>
    </source>
</evidence>
<sequence>MKLSPEVLMQAYRLGFFPMAEARDSDELMWLKPKFRGIFPLDGFHVPRSLRKVVRQDRFTVKVDTAFEEVMRYCGSEEAGREETWINEEILEVYSALHREGVAHSVESWRGDRLVGGLYGVAIQGAFFGESMFSLETDASKVALCHLVARLKQTGFTLLDTQFLTPHLARLGGIEVPSEEYSALLAAAMKAEGRFTALPDQISGSSILQAITQTS</sequence>
<comment type="catalytic activity">
    <reaction evidence="4">
        <text>L-phenylalanyl-tRNA(Phe) + an N-terminal L-alpha-aminoacyl-[protein] = an N-terminal L-phenylalanyl-L-alpha-aminoacyl-[protein] + tRNA(Phe)</text>
        <dbReference type="Rhea" id="RHEA:43632"/>
        <dbReference type="Rhea" id="RHEA-COMP:9668"/>
        <dbReference type="Rhea" id="RHEA-COMP:9699"/>
        <dbReference type="Rhea" id="RHEA-COMP:10636"/>
        <dbReference type="Rhea" id="RHEA-COMP:10637"/>
        <dbReference type="ChEBI" id="CHEBI:78442"/>
        <dbReference type="ChEBI" id="CHEBI:78531"/>
        <dbReference type="ChEBI" id="CHEBI:78597"/>
        <dbReference type="ChEBI" id="CHEBI:83561"/>
        <dbReference type="EC" id="2.3.2.6"/>
    </reaction>
</comment>
<organism evidence="5 6">
    <name type="scientific">Parvularcula lutaonensis</name>
    <dbReference type="NCBI Taxonomy" id="491923"/>
    <lineage>
        <taxon>Bacteria</taxon>
        <taxon>Pseudomonadati</taxon>
        <taxon>Pseudomonadota</taxon>
        <taxon>Alphaproteobacteria</taxon>
        <taxon>Parvularculales</taxon>
        <taxon>Parvularculaceae</taxon>
        <taxon>Parvularcula</taxon>
    </lineage>
</organism>
<dbReference type="PANTHER" id="PTHR30098">
    <property type="entry name" value="LEUCYL/PHENYLALANYL-TRNA--PROTEIN TRANSFERASE"/>
    <property type="match status" value="1"/>
</dbReference>
<dbReference type="HAMAP" id="MF_00688">
    <property type="entry name" value="Leu_Phe_trans"/>
    <property type="match status" value="1"/>
</dbReference>
<dbReference type="EMBL" id="JBHRVA010000002">
    <property type="protein sequence ID" value="MFC3301359.1"/>
    <property type="molecule type" value="Genomic_DNA"/>
</dbReference>
<keyword evidence="3 4" id="KW-0012">Acyltransferase</keyword>
<comment type="function">
    <text evidence="4">Functions in the N-end rule pathway of protein degradation where it conjugates Leu, Phe and, less efficiently, Met from aminoacyl-tRNAs to the N-termini of proteins containing an N-terminal arginine or lysine.</text>
</comment>
<dbReference type="InterPro" id="IPR004616">
    <property type="entry name" value="Leu/Phe-tRNA_Trfase"/>
</dbReference>
<comment type="similarity">
    <text evidence="4">Belongs to the L/F-transferase family.</text>
</comment>
<comment type="catalytic activity">
    <reaction evidence="4">
        <text>N-terminal L-arginyl-[protein] + L-leucyl-tRNA(Leu) = N-terminal L-leucyl-L-arginyl-[protein] + tRNA(Leu) + H(+)</text>
        <dbReference type="Rhea" id="RHEA:50416"/>
        <dbReference type="Rhea" id="RHEA-COMP:9613"/>
        <dbReference type="Rhea" id="RHEA-COMP:9622"/>
        <dbReference type="Rhea" id="RHEA-COMP:12672"/>
        <dbReference type="Rhea" id="RHEA-COMP:12673"/>
        <dbReference type="ChEBI" id="CHEBI:15378"/>
        <dbReference type="ChEBI" id="CHEBI:64719"/>
        <dbReference type="ChEBI" id="CHEBI:78442"/>
        <dbReference type="ChEBI" id="CHEBI:78494"/>
        <dbReference type="ChEBI" id="CHEBI:133044"/>
        <dbReference type="EC" id="2.3.2.6"/>
    </reaction>
</comment>
<dbReference type="Gene3D" id="3.40.630.70">
    <property type="entry name" value="Leucyl/phenylalanyl-tRNA-protein transferase, C-terminal domain"/>
    <property type="match status" value="1"/>
</dbReference>
<dbReference type="GO" id="GO:0008914">
    <property type="term" value="F:leucyl-tRNA--protein transferase activity"/>
    <property type="evidence" value="ECO:0007669"/>
    <property type="project" value="UniProtKB-EC"/>
</dbReference>
<keyword evidence="2 4" id="KW-0808">Transferase</keyword>
<comment type="caution">
    <text evidence="5">The sequence shown here is derived from an EMBL/GenBank/DDBJ whole genome shotgun (WGS) entry which is preliminary data.</text>
</comment>
<dbReference type="Pfam" id="PF03588">
    <property type="entry name" value="Leu_Phe_trans"/>
    <property type="match status" value="1"/>
</dbReference>
<comment type="subcellular location">
    <subcellularLocation>
        <location evidence="4">Cytoplasm</location>
    </subcellularLocation>
</comment>
<comment type="catalytic activity">
    <reaction evidence="4">
        <text>N-terminal L-lysyl-[protein] + L-leucyl-tRNA(Leu) = N-terminal L-leucyl-L-lysyl-[protein] + tRNA(Leu) + H(+)</text>
        <dbReference type="Rhea" id="RHEA:12340"/>
        <dbReference type="Rhea" id="RHEA-COMP:9613"/>
        <dbReference type="Rhea" id="RHEA-COMP:9622"/>
        <dbReference type="Rhea" id="RHEA-COMP:12670"/>
        <dbReference type="Rhea" id="RHEA-COMP:12671"/>
        <dbReference type="ChEBI" id="CHEBI:15378"/>
        <dbReference type="ChEBI" id="CHEBI:65249"/>
        <dbReference type="ChEBI" id="CHEBI:78442"/>
        <dbReference type="ChEBI" id="CHEBI:78494"/>
        <dbReference type="ChEBI" id="CHEBI:133043"/>
        <dbReference type="EC" id="2.3.2.6"/>
    </reaction>
</comment>
<reference evidence="6" key="1">
    <citation type="journal article" date="2019" name="Int. J. Syst. Evol. Microbiol.">
        <title>The Global Catalogue of Microorganisms (GCM) 10K type strain sequencing project: providing services to taxonomists for standard genome sequencing and annotation.</title>
        <authorList>
            <consortium name="The Broad Institute Genomics Platform"/>
            <consortium name="The Broad Institute Genome Sequencing Center for Infectious Disease"/>
            <person name="Wu L."/>
            <person name="Ma J."/>
        </authorList>
    </citation>
    <scope>NUCLEOTIDE SEQUENCE [LARGE SCALE GENOMIC DNA]</scope>
    <source>
        <strain evidence="6">KCTC 22245</strain>
    </source>
</reference>
<dbReference type="NCBIfam" id="TIGR00667">
    <property type="entry name" value="aat"/>
    <property type="match status" value="1"/>
</dbReference>
<accession>A0ABV7M7D7</accession>
<dbReference type="InterPro" id="IPR016181">
    <property type="entry name" value="Acyl_CoA_acyltransferase"/>
</dbReference>
<gene>
    <name evidence="4 5" type="primary">aat</name>
    <name evidence="5" type="ORF">ACFONP_01265</name>
</gene>
<name>A0ABV7M7D7_9PROT</name>
<dbReference type="EC" id="2.3.2.6" evidence="4"/>
<keyword evidence="1 4" id="KW-0963">Cytoplasm</keyword>
<dbReference type="PANTHER" id="PTHR30098:SF2">
    <property type="entry name" value="LEUCYL_PHENYLALANYL-TRNA--PROTEIN TRANSFERASE"/>
    <property type="match status" value="1"/>
</dbReference>
<evidence type="ECO:0000256" key="1">
    <source>
        <dbReference type="ARBA" id="ARBA00022490"/>
    </source>
</evidence>
<dbReference type="InterPro" id="IPR042203">
    <property type="entry name" value="Leu/Phe-tRNA_Trfase_C"/>
</dbReference>
<evidence type="ECO:0000256" key="4">
    <source>
        <dbReference type="HAMAP-Rule" id="MF_00688"/>
    </source>
</evidence>
<evidence type="ECO:0000256" key="3">
    <source>
        <dbReference type="ARBA" id="ARBA00023315"/>
    </source>
</evidence>
<proteinExistence type="inferred from homology"/>
<dbReference type="SUPFAM" id="SSF55729">
    <property type="entry name" value="Acyl-CoA N-acyltransferases (Nat)"/>
    <property type="match status" value="1"/>
</dbReference>